<keyword evidence="9" id="KW-0539">Nucleus</keyword>
<dbReference type="CDD" id="cd01174">
    <property type="entry name" value="ribokinase"/>
    <property type="match status" value="1"/>
</dbReference>
<feature type="active site" description="Proton acceptor" evidence="9">
    <location>
        <position position="287"/>
    </location>
</feature>
<feature type="domain" description="Carbohydrate kinase PfkB" evidence="10">
    <location>
        <begin position="6"/>
        <end position="334"/>
    </location>
</feature>
<feature type="binding site" evidence="9">
    <location>
        <position position="287"/>
    </location>
    <ligand>
        <name>substrate</name>
    </ligand>
</feature>
<dbReference type="UniPathway" id="UPA00916">
    <property type="reaction ID" value="UER00889"/>
</dbReference>
<feature type="binding site" evidence="9">
    <location>
        <position position="173"/>
    </location>
    <ligand>
        <name>substrate</name>
    </ligand>
</feature>
<evidence type="ECO:0000313" key="11">
    <source>
        <dbReference type="EMBL" id="KAF2015739.1"/>
    </source>
</evidence>
<dbReference type="Proteomes" id="UP000799778">
    <property type="component" value="Unassembled WGS sequence"/>
</dbReference>
<dbReference type="InterPro" id="IPR002139">
    <property type="entry name" value="Ribo/fructo_kinase"/>
</dbReference>
<evidence type="ECO:0000256" key="1">
    <source>
        <dbReference type="ARBA" id="ARBA00022679"/>
    </source>
</evidence>
<evidence type="ECO:0000256" key="8">
    <source>
        <dbReference type="ARBA" id="ARBA00023277"/>
    </source>
</evidence>
<dbReference type="OrthoDB" id="415590at2759"/>
<accession>A0A6A5XS55</accession>
<organism evidence="11 12">
    <name type="scientific">Aaosphaeria arxii CBS 175.79</name>
    <dbReference type="NCBI Taxonomy" id="1450172"/>
    <lineage>
        <taxon>Eukaryota</taxon>
        <taxon>Fungi</taxon>
        <taxon>Dikarya</taxon>
        <taxon>Ascomycota</taxon>
        <taxon>Pezizomycotina</taxon>
        <taxon>Dothideomycetes</taxon>
        <taxon>Pleosporomycetidae</taxon>
        <taxon>Pleosporales</taxon>
        <taxon>Pleosporales incertae sedis</taxon>
        <taxon>Aaosphaeria</taxon>
    </lineage>
</organism>
<gene>
    <name evidence="11" type="ORF">BU24DRAFT_450406</name>
</gene>
<dbReference type="GO" id="GO:0005634">
    <property type="term" value="C:nucleus"/>
    <property type="evidence" value="ECO:0007669"/>
    <property type="project" value="UniProtKB-SubCell"/>
</dbReference>
<feature type="binding site" evidence="9">
    <location>
        <begin position="286"/>
        <end position="287"/>
    </location>
    <ligand>
        <name>ATP</name>
        <dbReference type="ChEBI" id="CHEBI:30616"/>
    </ligand>
</feature>
<keyword evidence="8 9" id="KW-0119">Carbohydrate metabolism</keyword>
<proteinExistence type="inferred from homology"/>
<evidence type="ECO:0000256" key="5">
    <source>
        <dbReference type="ARBA" id="ARBA00022840"/>
    </source>
</evidence>
<feature type="binding site" evidence="9">
    <location>
        <position position="283"/>
    </location>
    <ligand>
        <name>K(+)</name>
        <dbReference type="ChEBI" id="CHEBI:29103"/>
    </ligand>
</feature>
<dbReference type="GO" id="GO:0005737">
    <property type="term" value="C:cytoplasm"/>
    <property type="evidence" value="ECO:0007669"/>
    <property type="project" value="UniProtKB-SubCell"/>
</dbReference>
<dbReference type="GO" id="GO:0046872">
    <property type="term" value="F:metal ion binding"/>
    <property type="evidence" value="ECO:0007669"/>
    <property type="project" value="UniProtKB-KW"/>
</dbReference>
<evidence type="ECO:0000256" key="7">
    <source>
        <dbReference type="ARBA" id="ARBA00022958"/>
    </source>
</evidence>
<keyword evidence="3 9" id="KW-0547">Nucleotide-binding</keyword>
<keyword evidence="1 9" id="KW-0808">Transferase</keyword>
<feature type="binding site" evidence="9">
    <location>
        <begin position="255"/>
        <end position="260"/>
    </location>
    <ligand>
        <name>ATP</name>
        <dbReference type="ChEBI" id="CHEBI:30616"/>
    </ligand>
</feature>
<dbReference type="RefSeq" id="XP_033384078.1">
    <property type="nucleotide sequence ID" value="XM_033531023.1"/>
</dbReference>
<evidence type="ECO:0000256" key="9">
    <source>
        <dbReference type="HAMAP-Rule" id="MF_03215"/>
    </source>
</evidence>
<dbReference type="Gene3D" id="3.40.1190.20">
    <property type="match status" value="1"/>
</dbReference>
<dbReference type="GeneID" id="54288420"/>
<feature type="binding site" evidence="9">
    <location>
        <position position="322"/>
    </location>
    <ligand>
        <name>K(+)</name>
        <dbReference type="ChEBI" id="CHEBI:29103"/>
    </ligand>
</feature>
<feature type="binding site" evidence="9">
    <location>
        <position position="316"/>
    </location>
    <ligand>
        <name>ATP</name>
        <dbReference type="ChEBI" id="CHEBI:30616"/>
    </ligand>
</feature>
<keyword evidence="9" id="KW-0963">Cytoplasm</keyword>
<comment type="subunit">
    <text evidence="9">Homodimer.</text>
</comment>
<dbReference type="Pfam" id="PF00294">
    <property type="entry name" value="PfkB"/>
    <property type="match status" value="1"/>
</dbReference>
<dbReference type="SUPFAM" id="SSF53613">
    <property type="entry name" value="Ribokinase-like"/>
    <property type="match status" value="1"/>
</dbReference>
<sequence length="347" mass="37949">MAPQVIAVIGSLMANMMMVTDRIPDGGETIMALEYIELLGGKGCNAAVAAYRTSHKRPTEIALPKLKRSDSFQDVRTSSNGDIEVRMIGAIGDDHLEKKFKKVLQEDHVDISGLVTVPNTRSSVCFVLIENATRENRILVTPNALSYWKPHHFLRAEDLGNGIRPDLVVAQLEICKEAVEQMIETAGKAGIDFLLNAAPATPINPRTYENITHLIVNETEASILSGRSLDELCQETWRLVTQEFLDRGVKNVVLTLGEKGAYYATSDGHGHIPGFEVEVLDTTGAGDTFTGTYASDYLQQKAGGSWDIKSAILRANKAAALAVSKFGAQEGIPWLDEIEAFEAKTRY</sequence>
<comment type="pathway">
    <text evidence="9">Carbohydrate metabolism; D-ribose degradation; D-ribose 5-phosphate from beta-D-ribopyranose: step 2/2.</text>
</comment>
<evidence type="ECO:0000256" key="6">
    <source>
        <dbReference type="ARBA" id="ARBA00022842"/>
    </source>
</evidence>
<dbReference type="GO" id="GO:0019303">
    <property type="term" value="P:D-ribose catabolic process"/>
    <property type="evidence" value="ECO:0007669"/>
    <property type="project" value="UniProtKB-UniRule"/>
</dbReference>
<keyword evidence="7 9" id="KW-0630">Potassium</keyword>
<dbReference type="EMBL" id="ML978069">
    <property type="protein sequence ID" value="KAF2015739.1"/>
    <property type="molecule type" value="Genomic_DNA"/>
</dbReference>
<evidence type="ECO:0000256" key="2">
    <source>
        <dbReference type="ARBA" id="ARBA00022723"/>
    </source>
</evidence>
<feature type="binding site" evidence="9">
    <location>
        <begin position="41"/>
        <end position="45"/>
    </location>
    <ligand>
        <name>substrate</name>
    </ligand>
</feature>
<comment type="subcellular location">
    <subcellularLocation>
        <location evidence="9">Cytoplasm</location>
    </subcellularLocation>
    <subcellularLocation>
        <location evidence="9">Nucleus</location>
    </subcellularLocation>
</comment>
<feature type="binding site" evidence="9">
    <location>
        <position position="327"/>
    </location>
    <ligand>
        <name>K(+)</name>
        <dbReference type="ChEBI" id="CHEBI:29103"/>
    </ligand>
</feature>
<feature type="binding site" evidence="9">
    <location>
        <position position="281"/>
    </location>
    <ligand>
        <name>K(+)</name>
        <dbReference type="ChEBI" id="CHEBI:29103"/>
    </ligand>
</feature>
<keyword evidence="4 9" id="KW-0418">Kinase</keyword>
<evidence type="ECO:0000313" key="12">
    <source>
        <dbReference type="Proteomes" id="UP000799778"/>
    </source>
</evidence>
<dbReference type="AlphaFoldDB" id="A0A6A5XS55"/>
<dbReference type="InterPro" id="IPR029056">
    <property type="entry name" value="Ribokinase-like"/>
</dbReference>
<feature type="binding site" evidence="9">
    <location>
        <position position="325"/>
    </location>
    <ligand>
        <name>K(+)</name>
        <dbReference type="ChEBI" id="CHEBI:29103"/>
    </ligand>
</feature>
<keyword evidence="5 9" id="KW-0067">ATP-binding</keyword>
<comment type="cofactor">
    <cofactor evidence="9">
        <name>Mg(2+)</name>
        <dbReference type="ChEBI" id="CHEBI:18420"/>
    </cofactor>
    <text evidence="9">Requires a divalent cation, most likely magnesium in vivo, as an electrophilic catalyst to aid phosphoryl group transfer. It is the chelate of the metal and the nucleotide that is the actual substrate.</text>
</comment>
<dbReference type="HAMAP" id="MF_01987">
    <property type="entry name" value="Ribokinase"/>
    <property type="match status" value="1"/>
</dbReference>
<evidence type="ECO:0000259" key="10">
    <source>
        <dbReference type="Pfam" id="PF00294"/>
    </source>
</evidence>
<evidence type="ECO:0000256" key="4">
    <source>
        <dbReference type="ARBA" id="ARBA00022777"/>
    </source>
</evidence>
<comment type="activity regulation">
    <text evidence="9">Activated by a monovalent cation that binds near, but not in, the active site. The most likely occupant of the site in vivo is potassium. Ion binding induces a conformational change that may alter substrate affinity.</text>
</comment>
<dbReference type="PANTHER" id="PTHR10584:SF166">
    <property type="entry name" value="RIBOKINASE"/>
    <property type="match status" value="1"/>
</dbReference>
<dbReference type="InterPro" id="IPR011611">
    <property type="entry name" value="PfkB_dom"/>
</dbReference>
<dbReference type="PRINTS" id="PR00990">
    <property type="entry name" value="RIBOKINASE"/>
</dbReference>
<reference evidence="11" key="1">
    <citation type="journal article" date="2020" name="Stud. Mycol.">
        <title>101 Dothideomycetes genomes: a test case for predicting lifestyles and emergence of pathogens.</title>
        <authorList>
            <person name="Haridas S."/>
            <person name="Albert R."/>
            <person name="Binder M."/>
            <person name="Bloem J."/>
            <person name="Labutti K."/>
            <person name="Salamov A."/>
            <person name="Andreopoulos B."/>
            <person name="Baker S."/>
            <person name="Barry K."/>
            <person name="Bills G."/>
            <person name="Bluhm B."/>
            <person name="Cannon C."/>
            <person name="Castanera R."/>
            <person name="Culley D."/>
            <person name="Daum C."/>
            <person name="Ezra D."/>
            <person name="Gonzalez J."/>
            <person name="Henrissat B."/>
            <person name="Kuo A."/>
            <person name="Liang C."/>
            <person name="Lipzen A."/>
            <person name="Lutzoni F."/>
            <person name="Magnuson J."/>
            <person name="Mondo S."/>
            <person name="Nolan M."/>
            <person name="Ohm R."/>
            <person name="Pangilinan J."/>
            <person name="Park H.-J."/>
            <person name="Ramirez L."/>
            <person name="Alfaro M."/>
            <person name="Sun H."/>
            <person name="Tritt A."/>
            <person name="Yoshinaga Y."/>
            <person name="Zwiers L.-H."/>
            <person name="Turgeon B."/>
            <person name="Goodwin S."/>
            <person name="Spatafora J."/>
            <person name="Crous P."/>
            <person name="Grigoriev I."/>
        </authorList>
    </citation>
    <scope>NUCLEOTIDE SEQUENCE</scope>
    <source>
        <strain evidence="11">CBS 175.79</strain>
    </source>
</reference>
<name>A0A6A5XS55_9PLEO</name>
<dbReference type="GO" id="GO:0004747">
    <property type="term" value="F:ribokinase activity"/>
    <property type="evidence" value="ECO:0007669"/>
    <property type="project" value="UniProtKB-UniRule"/>
</dbReference>
<dbReference type="GO" id="GO:0005524">
    <property type="term" value="F:ATP binding"/>
    <property type="evidence" value="ECO:0007669"/>
    <property type="project" value="UniProtKB-UniRule"/>
</dbReference>
<keyword evidence="12" id="KW-1185">Reference proteome</keyword>
<dbReference type="EC" id="2.7.1.15" evidence="9"/>
<comment type="similarity">
    <text evidence="9">Belongs to the carbohydrate kinase PfkB family. Ribokinase subfamily.</text>
</comment>
<keyword evidence="2 9" id="KW-0479">Metal-binding</keyword>
<feature type="binding site" evidence="9">
    <location>
        <position position="217"/>
    </location>
    <ligand>
        <name>ATP</name>
        <dbReference type="ChEBI" id="CHEBI:30616"/>
    </ligand>
</feature>
<keyword evidence="6 9" id="KW-0460">Magnesium</keyword>
<dbReference type="PANTHER" id="PTHR10584">
    <property type="entry name" value="SUGAR KINASE"/>
    <property type="match status" value="1"/>
</dbReference>
<comment type="caution">
    <text evidence="9">Lacks conserved residue(s) required for the propagation of feature annotation.</text>
</comment>
<evidence type="ECO:0000256" key="3">
    <source>
        <dbReference type="ARBA" id="ARBA00022741"/>
    </source>
</evidence>
<comment type="catalytic activity">
    <reaction evidence="9">
        <text>D-ribose + ATP = D-ribose 5-phosphate + ADP + H(+)</text>
        <dbReference type="Rhea" id="RHEA:13697"/>
        <dbReference type="ChEBI" id="CHEBI:15378"/>
        <dbReference type="ChEBI" id="CHEBI:30616"/>
        <dbReference type="ChEBI" id="CHEBI:47013"/>
        <dbReference type="ChEBI" id="CHEBI:78346"/>
        <dbReference type="ChEBI" id="CHEBI:456216"/>
        <dbReference type="EC" id="2.7.1.15"/>
    </reaction>
</comment>
<dbReference type="InterPro" id="IPR011877">
    <property type="entry name" value="Ribokinase"/>
</dbReference>
<comment type="function">
    <text evidence="9">Catalyzes the phosphorylation of ribose at O-5 in a reaction requiring ATP and magnesium. The resulting D-ribose-5-phosphate can then be used either for sythesis of nucleotides, histidine, and tryptophan, or as a component of the pentose phosphate pathway.</text>
</comment>
<protein>
    <recommendedName>
        <fullName evidence="9">Ribokinase</fullName>
        <shortName evidence="9">RK</shortName>
        <ecNumber evidence="9">2.7.1.15</ecNumber>
    </recommendedName>
</protein>